<proteinExistence type="predicted"/>
<dbReference type="Pfam" id="PF13530">
    <property type="entry name" value="SCP2_2"/>
    <property type="match status" value="1"/>
</dbReference>
<dbReference type="Gene3D" id="3.30.1050.10">
    <property type="entry name" value="SCP2 sterol-binding domain"/>
    <property type="match status" value="1"/>
</dbReference>
<dbReference type="Proteomes" id="UP000746595">
    <property type="component" value="Unassembled WGS sequence"/>
</dbReference>
<dbReference type="EMBL" id="JAAWVT010000003">
    <property type="protein sequence ID" value="NKG20639.1"/>
    <property type="molecule type" value="Genomic_DNA"/>
</dbReference>
<comment type="caution">
    <text evidence="2">The sequence shown here is derived from an EMBL/GenBank/DDBJ whole genome shotgun (WGS) entry which is preliminary data.</text>
</comment>
<gene>
    <name evidence="2" type="ORF">HED64_07960</name>
</gene>
<evidence type="ECO:0000259" key="1">
    <source>
        <dbReference type="PROSITE" id="PS51186"/>
    </source>
</evidence>
<feature type="domain" description="N-acetyltransferase" evidence="1">
    <location>
        <begin position="39"/>
        <end position="171"/>
    </location>
</feature>
<dbReference type="Pfam" id="PF17668">
    <property type="entry name" value="Acetyltransf_17"/>
    <property type="match status" value="1"/>
</dbReference>
<evidence type="ECO:0000313" key="3">
    <source>
        <dbReference type="Proteomes" id="UP000746595"/>
    </source>
</evidence>
<organism evidence="2 3">
    <name type="scientific">Paeniglutamicibacter terrestris</name>
    <dbReference type="NCBI Taxonomy" id="2723403"/>
    <lineage>
        <taxon>Bacteria</taxon>
        <taxon>Bacillati</taxon>
        <taxon>Actinomycetota</taxon>
        <taxon>Actinomycetes</taxon>
        <taxon>Micrococcales</taxon>
        <taxon>Micrococcaceae</taxon>
        <taxon>Paeniglutamicibacter</taxon>
    </lineage>
</organism>
<dbReference type="InterPro" id="IPR036527">
    <property type="entry name" value="SCP2_sterol-bd_dom_sf"/>
</dbReference>
<dbReference type="InterPro" id="IPR016181">
    <property type="entry name" value="Acyl_CoA_acyltransferase"/>
</dbReference>
<dbReference type="InterPro" id="IPR041380">
    <property type="entry name" value="Acetyltransf_17"/>
</dbReference>
<name>A0ABX1G333_9MICC</name>
<protein>
    <submittedName>
        <fullName evidence="2">GNAT family N-acetyltransferase</fullName>
    </submittedName>
</protein>
<dbReference type="PROSITE" id="PS51186">
    <property type="entry name" value="GNAT"/>
    <property type="match status" value="1"/>
</dbReference>
<reference evidence="2 3" key="1">
    <citation type="submission" date="2020-04" db="EMBL/GenBank/DDBJ databases">
        <title>Paeniglutamicibacter sp. ANT13_2, a novel actinomycete isolated from sediment in Antarctica.</title>
        <authorList>
            <person name="Sakdapetsiri C."/>
            <person name="Pinyakong O."/>
        </authorList>
    </citation>
    <scope>NUCLEOTIDE SEQUENCE [LARGE SCALE GENOMIC DNA]</scope>
    <source>
        <strain evidence="2 3">ANT13_2</strain>
    </source>
</reference>
<evidence type="ECO:0000313" key="2">
    <source>
        <dbReference type="EMBL" id="NKG20639.1"/>
    </source>
</evidence>
<dbReference type="Pfam" id="PF13527">
    <property type="entry name" value="Acetyltransf_9"/>
    <property type="match status" value="1"/>
</dbReference>
<dbReference type="SUPFAM" id="SSF55729">
    <property type="entry name" value="Acyl-CoA N-acyltransferases (Nat)"/>
    <property type="match status" value="1"/>
</dbReference>
<sequence length="431" mass="46332">MSEENTIRINRFEPTLIDGAPDAQTSLMLSSISRGFHELELDDDDLKTLAQINANENTTFTAAYDEAAVQPSLHADAPVATYASLPGTLNIGGGNLMPVHQITAVTVSPTHRRRGLLRQIITEDLRLARDAGVAFAALTASEATIYGRFGFGRVTQRARFTLKVSGGLPLRGTSEGTVVAIKPQELSKYAPAIFAAAHARTLGSVSATQFDVGQAAGLWENHDSPKPAKNLRAALHLDAQGRPDGFMSYKFSGWQVVPPTMEIGQMCAVTGAGRRDLMAYLASHDLVEKITGRGPIDDILPSALHNPRDYKVTAQGDHLWLRILDIKTALTARTYNGEGSIRLRVIDDLGLTSGDWELSVQDSVARVHPAMAGSEPDVTIDIRDLASLYLGGFRATHLAQAGVLIVHQAAALATLDALFATNTVPYCQADF</sequence>
<dbReference type="RefSeq" id="WP_168151521.1">
    <property type="nucleotide sequence ID" value="NZ_JAAWVT010000003.1"/>
</dbReference>
<accession>A0ABX1G333</accession>
<dbReference type="PANTHER" id="PTHR37817:SF1">
    <property type="entry name" value="N-ACETYLTRANSFERASE EIS"/>
    <property type="match status" value="1"/>
</dbReference>
<keyword evidence="3" id="KW-1185">Reference proteome</keyword>
<dbReference type="InterPro" id="IPR000182">
    <property type="entry name" value="GNAT_dom"/>
</dbReference>
<dbReference type="Gene3D" id="3.40.630.30">
    <property type="match status" value="2"/>
</dbReference>
<dbReference type="SUPFAM" id="SSF55718">
    <property type="entry name" value="SCP-like"/>
    <property type="match status" value="1"/>
</dbReference>
<dbReference type="PANTHER" id="PTHR37817">
    <property type="entry name" value="N-ACETYLTRANSFERASE EIS"/>
    <property type="match status" value="1"/>
</dbReference>
<dbReference type="InterPro" id="IPR051554">
    <property type="entry name" value="Acetyltransferase_Eis"/>
</dbReference>
<dbReference type="InterPro" id="IPR025559">
    <property type="entry name" value="Eis_dom"/>
</dbReference>